<accession>A0ABP8G4C5</accession>
<proteinExistence type="predicted"/>
<organism evidence="1 2">
    <name type="scientific">Mucilaginibacter gynuensis</name>
    <dbReference type="NCBI Taxonomy" id="1302236"/>
    <lineage>
        <taxon>Bacteria</taxon>
        <taxon>Pseudomonadati</taxon>
        <taxon>Bacteroidota</taxon>
        <taxon>Sphingobacteriia</taxon>
        <taxon>Sphingobacteriales</taxon>
        <taxon>Sphingobacteriaceae</taxon>
        <taxon>Mucilaginibacter</taxon>
    </lineage>
</organism>
<comment type="caution">
    <text evidence="1">The sequence shown here is derived from an EMBL/GenBank/DDBJ whole genome shotgun (WGS) entry which is preliminary data.</text>
</comment>
<evidence type="ECO:0000313" key="2">
    <source>
        <dbReference type="Proteomes" id="UP001500582"/>
    </source>
</evidence>
<name>A0ABP8G4C5_9SPHI</name>
<evidence type="ECO:0000313" key="1">
    <source>
        <dbReference type="EMBL" id="GAA4317232.1"/>
    </source>
</evidence>
<protein>
    <submittedName>
        <fullName evidence="1">Uncharacterized protein</fullName>
    </submittedName>
</protein>
<reference evidence="2" key="1">
    <citation type="journal article" date="2019" name="Int. J. Syst. Evol. Microbiol.">
        <title>The Global Catalogue of Microorganisms (GCM) 10K type strain sequencing project: providing services to taxonomists for standard genome sequencing and annotation.</title>
        <authorList>
            <consortium name="The Broad Institute Genomics Platform"/>
            <consortium name="The Broad Institute Genome Sequencing Center for Infectious Disease"/>
            <person name="Wu L."/>
            <person name="Ma J."/>
        </authorList>
    </citation>
    <scope>NUCLEOTIDE SEQUENCE [LARGE SCALE GENOMIC DNA]</scope>
    <source>
        <strain evidence="2">JCM 17705</strain>
    </source>
</reference>
<dbReference type="EMBL" id="BAABFT010000003">
    <property type="protein sequence ID" value="GAA4317232.1"/>
    <property type="molecule type" value="Genomic_DNA"/>
</dbReference>
<dbReference type="Proteomes" id="UP001500582">
    <property type="component" value="Unassembled WGS sequence"/>
</dbReference>
<keyword evidence="2" id="KW-1185">Reference proteome</keyword>
<gene>
    <name evidence="1" type="ORF">GCM10023149_14700</name>
</gene>
<sequence length="105" mass="11761">MFMNAKPIKGVFSVIDSFAIKSRNEFYLIGELTEGEIESTWFVNIPLNKSLSITVRIKSIEDVDFTQEKGRYKLIIVDSDSESTELLLGLNIGNETVNITIDGEA</sequence>